<evidence type="ECO:0000313" key="2">
    <source>
        <dbReference type="EMBL" id="GLB46429.1"/>
    </source>
</evidence>
<comment type="caution">
    <text evidence="2">The sequence shown here is derived from an EMBL/GenBank/DDBJ whole genome shotgun (WGS) entry which is preliminary data.</text>
</comment>
<dbReference type="EMBL" id="BRPL01000002">
    <property type="protein sequence ID" value="GLB46429.1"/>
    <property type="molecule type" value="Genomic_DNA"/>
</dbReference>
<reference evidence="2" key="2">
    <citation type="journal article" date="2023" name="PLoS ONE">
        <title>Philodulcilactobacillus myokoensis gen. nov., sp. nov., a fructophilic, acidophilic, and agar-phobic lactic acid bacterium isolated from fermented vegetable extracts.</title>
        <authorList>
            <person name="Kouya T."/>
            <person name="Ishiyama Y."/>
            <person name="Ohashi S."/>
            <person name="Kumakubo R."/>
            <person name="Yamazaki T."/>
            <person name="Otaki T."/>
        </authorList>
    </citation>
    <scope>NUCLEOTIDE SEQUENCE</scope>
    <source>
        <strain evidence="2">WR16-4</strain>
    </source>
</reference>
<dbReference type="RefSeq" id="WP_286135890.1">
    <property type="nucleotide sequence ID" value="NZ_BRPL01000002.1"/>
</dbReference>
<dbReference type="Gene3D" id="3.40.30.10">
    <property type="entry name" value="Glutaredoxin"/>
    <property type="match status" value="1"/>
</dbReference>
<keyword evidence="3" id="KW-1185">Reference proteome</keyword>
<evidence type="ECO:0000313" key="3">
    <source>
        <dbReference type="Proteomes" id="UP001144204"/>
    </source>
</evidence>
<sequence>MKSLKGWLFSISIIALVVVSLVGINANASQRHHLSKENKIEFKQRKITKVSFKKYKYNLNKTKKLNIYNLNRIVNNKKNKFVFFGSIECPYCRNFSKTLKKFTNEKLRAKVYYFEVNQFDEKNLMKNKKLVKTMSYLIDKKFKLEQIPAIFAMKGNKIISHYNDSKTSLNQLNQLNKKLK</sequence>
<keyword evidence="1" id="KW-0812">Transmembrane</keyword>
<proteinExistence type="predicted"/>
<dbReference type="Pfam" id="PF20207">
    <property type="entry name" value="DUF6568"/>
    <property type="match status" value="1"/>
</dbReference>
<keyword evidence="1" id="KW-1133">Transmembrane helix</keyword>
<accession>A0A9W6AZV4</accession>
<gene>
    <name evidence="2" type="ORF">WR164_04080</name>
</gene>
<evidence type="ECO:0000256" key="1">
    <source>
        <dbReference type="SAM" id="Phobius"/>
    </source>
</evidence>
<dbReference type="SUPFAM" id="SSF52833">
    <property type="entry name" value="Thioredoxin-like"/>
    <property type="match status" value="1"/>
</dbReference>
<dbReference type="CDD" id="cd02947">
    <property type="entry name" value="TRX_family"/>
    <property type="match status" value="1"/>
</dbReference>
<dbReference type="InterPro" id="IPR036249">
    <property type="entry name" value="Thioredoxin-like_sf"/>
</dbReference>
<dbReference type="InterPro" id="IPR046698">
    <property type="entry name" value="PedC-like"/>
</dbReference>
<feature type="transmembrane region" description="Helical" evidence="1">
    <location>
        <begin position="6"/>
        <end position="26"/>
    </location>
</feature>
<name>A0A9W6AZV4_9LACO</name>
<dbReference type="Proteomes" id="UP001144204">
    <property type="component" value="Unassembled WGS sequence"/>
</dbReference>
<keyword evidence="1" id="KW-0472">Membrane</keyword>
<organism evidence="2 3">
    <name type="scientific">Philodulcilactobacillus myokoensis</name>
    <dbReference type="NCBI Taxonomy" id="2929573"/>
    <lineage>
        <taxon>Bacteria</taxon>
        <taxon>Bacillati</taxon>
        <taxon>Bacillota</taxon>
        <taxon>Bacilli</taxon>
        <taxon>Lactobacillales</taxon>
        <taxon>Lactobacillaceae</taxon>
        <taxon>Philodulcilactobacillus</taxon>
    </lineage>
</organism>
<reference evidence="2" key="1">
    <citation type="submission" date="2022-07" db="EMBL/GenBank/DDBJ databases">
        <authorList>
            <person name="Kouya T."/>
            <person name="Ishiyama Y."/>
        </authorList>
    </citation>
    <scope>NUCLEOTIDE SEQUENCE</scope>
    <source>
        <strain evidence="2">WR16-4</strain>
    </source>
</reference>
<evidence type="ECO:0008006" key="4">
    <source>
        <dbReference type="Google" id="ProtNLM"/>
    </source>
</evidence>
<dbReference type="AlphaFoldDB" id="A0A9W6AZV4"/>
<protein>
    <recommendedName>
        <fullName evidence="4">Bacteriocin transport accessory protein</fullName>
    </recommendedName>
</protein>